<dbReference type="Pfam" id="PF22766">
    <property type="entry name" value="ZW10_C2"/>
    <property type="match status" value="1"/>
</dbReference>
<sequence length="1028" mass="113574">MAFPVPEHLPRKQLPTDVSSQILSRISDATNKSLNAELAAEWVAELQLNIRQTKDRIYDRINEKLPDFERQFESSKSVQTRLKDLSLNVDKLTATVENPETGILPTLLEFLEAHKRLQQRASDARVTFEAISYLSECRSRFESLTALVHDGSLAEGVRQRNELSSFLNRAPEAVANADVMADMKNQLRTLRDWIDEQLSAAYYRSIRISSTELRISPSVQVRRSQAIISLPDILESLSTMSLDSYLRSLRRDIVAHFIDFPSEQATSSTVSRNTDADGTPHVCFSLFPLPPSAGFKRSIPAYFKSLFDFLREHLISALPPLIRDSFPRILYKPTANALLSNVLVSSLPSSLSELPQFLELIQDAVKFEQEYFFREDSAFDGLQGEGEIRTWGRGVAGHYGRKRRIDLLAETRKLILTSTNGEIIRVEVTESSLSNGNLPAPEVIPVQGGIEGREEVGWDFDDDVPAAEADVPEIDNPAEEITKQEERDTSGRDFDDADAGASDQTKVEDDGLDDSDAWGWGDDEETSTPATSENGNAGKPSPASNGRQVDEPQREECAQDTAWDTTWDEPEPIPPSPPSPAQPISSAKAPKVAKGLEKLSAKGKTRGLASPALSSNPPSSTFSATSRFPSSISSITQPLDSPSPRSSSSTTFQSPQPKPSHPSVTPPKPPALSLPEKPKQPETYLISSRITDVIRLISNMLSEGRALSKSSVFSDFPLSPPDSTSNASTLVLQSAPTALDLYRAVYPVVNASTLVLQSAPTALDLYRAVYPVVFAMELSRSARALRFSNDCLYMHEEVTKLVELEFQNGAVLAGSAASVHEQMNEALERLHALGAWWFDEGIERECERVKQILSRAEGFVELSQQDRFDECEAVMSEILRGVRAATGEWKSILPRTKWLRAAGRVVETALARVLFDVLALPDIPELDSRRLSELCRILNALEGLFVDVENPEAPSMVLDYVPSWLKYSYLSELLEASIADISYLFDEGALIDFSVDELVRLVRALFADTPLRANTIAKLQLGHPVSVG</sequence>
<protein>
    <recommendedName>
        <fullName evidence="2">ZW10 C-terminal helical domain-containing protein</fullName>
    </recommendedName>
</protein>
<accession>A0A9Q5HV05</accession>
<dbReference type="OrthoDB" id="534815at2759"/>
<feature type="compositionally biased region" description="Pro residues" evidence="1">
    <location>
        <begin position="656"/>
        <end position="672"/>
    </location>
</feature>
<feature type="compositionally biased region" description="Polar residues" evidence="1">
    <location>
        <begin position="621"/>
        <end position="640"/>
    </location>
</feature>
<feature type="domain" description="ZW10 C-terminal helical" evidence="2">
    <location>
        <begin position="876"/>
        <end position="1019"/>
    </location>
</feature>
<name>A0A9Q5HV05_SANBA</name>
<feature type="compositionally biased region" description="Acidic residues" evidence="1">
    <location>
        <begin position="510"/>
        <end position="526"/>
    </location>
</feature>
<dbReference type="GO" id="GO:0006888">
    <property type="term" value="P:endoplasmic reticulum to Golgi vesicle-mediated transport"/>
    <property type="evidence" value="ECO:0007669"/>
    <property type="project" value="TreeGrafter"/>
</dbReference>
<feature type="compositionally biased region" description="Basic and acidic residues" evidence="1">
    <location>
        <begin position="480"/>
        <end position="494"/>
    </location>
</feature>
<feature type="compositionally biased region" description="Basic and acidic residues" evidence="1">
    <location>
        <begin position="548"/>
        <end position="557"/>
    </location>
</feature>
<dbReference type="GO" id="GO:0007094">
    <property type="term" value="P:mitotic spindle assembly checkpoint signaling"/>
    <property type="evidence" value="ECO:0007669"/>
    <property type="project" value="TreeGrafter"/>
</dbReference>
<dbReference type="Gene3D" id="1.10.357.150">
    <property type="match status" value="1"/>
</dbReference>
<feature type="compositionally biased region" description="Low complexity" evidence="1">
    <location>
        <begin position="608"/>
        <end position="620"/>
    </location>
</feature>
<evidence type="ECO:0000313" key="3">
    <source>
        <dbReference type="EMBL" id="OCB86454.1"/>
    </source>
</evidence>
<feature type="compositionally biased region" description="Low complexity" evidence="1">
    <location>
        <begin position="642"/>
        <end position="655"/>
    </location>
</feature>
<evidence type="ECO:0000313" key="4">
    <source>
        <dbReference type="Proteomes" id="UP000757232"/>
    </source>
</evidence>
<reference evidence="3" key="1">
    <citation type="submission" date="2016-06" db="EMBL/GenBank/DDBJ databases">
        <title>Draft Genome sequence of the fungus Inonotus baumii.</title>
        <authorList>
            <person name="Zhu H."/>
            <person name="Lin W."/>
        </authorList>
    </citation>
    <scope>NUCLEOTIDE SEQUENCE</scope>
    <source>
        <strain evidence="3">821</strain>
    </source>
</reference>
<evidence type="ECO:0000256" key="1">
    <source>
        <dbReference type="SAM" id="MobiDB-lite"/>
    </source>
</evidence>
<proteinExistence type="predicted"/>
<dbReference type="PANTHER" id="PTHR12205:SF0">
    <property type="entry name" value="CENTROMERE_KINETOCHORE PROTEIN ZW10 HOMOLOG"/>
    <property type="match status" value="1"/>
</dbReference>
<evidence type="ECO:0000259" key="2">
    <source>
        <dbReference type="Pfam" id="PF22766"/>
    </source>
</evidence>
<feature type="compositionally biased region" description="Acidic residues" evidence="1">
    <location>
        <begin position="469"/>
        <end position="478"/>
    </location>
</feature>
<dbReference type="PANTHER" id="PTHR12205">
    <property type="entry name" value="CENTROMERE/KINETOCHORE PROTEIN ZW10"/>
    <property type="match status" value="1"/>
</dbReference>
<organism evidence="3 4">
    <name type="scientific">Sanghuangporus baumii</name>
    <name type="common">Phellinus baumii</name>
    <dbReference type="NCBI Taxonomy" id="108892"/>
    <lineage>
        <taxon>Eukaryota</taxon>
        <taxon>Fungi</taxon>
        <taxon>Dikarya</taxon>
        <taxon>Basidiomycota</taxon>
        <taxon>Agaricomycotina</taxon>
        <taxon>Agaricomycetes</taxon>
        <taxon>Hymenochaetales</taxon>
        <taxon>Hymenochaetaceae</taxon>
        <taxon>Sanghuangporus</taxon>
    </lineage>
</organism>
<feature type="compositionally biased region" description="Pro residues" evidence="1">
    <location>
        <begin position="572"/>
        <end position="581"/>
    </location>
</feature>
<dbReference type="InterPro" id="IPR055148">
    <property type="entry name" value="ZW10_C_2"/>
</dbReference>
<dbReference type="Proteomes" id="UP000757232">
    <property type="component" value="Unassembled WGS sequence"/>
</dbReference>
<keyword evidence="4" id="KW-1185">Reference proteome</keyword>
<gene>
    <name evidence="3" type="ORF">A7U60_g6576</name>
</gene>
<comment type="caution">
    <text evidence="3">The sequence shown here is derived from an EMBL/GenBank/DDBJ whole genome shotgun (WGS) entry which is preliminary data.</text>
</comment>
<dbReference type="AlphaFoldDB" id="A0A9Q5HV05"/>
<dbReference type="GO" id="GO:1990423">
    <property type="term" value="C:RZZ complex"/>
    <property type="evidence" value="ECO:0007669"/>
    <property type="project" value="TreeGrafter"/>
</dbReference>
<feature type="region of interest" description="Disordered" evidence="1">
    <location>
        <begin position="469"/>
        <end position="680"/>
    </location>
</feature>
<dbReference type="GO" id="GO:0005737">
    <property type="term" value="C:cytoplasm"/>
    <property type="evidence" value="ECO:0007669"/>
    <property type="project" value="GOC"/>
</dbReference>
<dbReference type="EMBL" id="LNZH02000202">
    <property type="protein sequence ID" value="OCB86454.1"/>
    <property type="molecule type" value="Genomic_DNA"/>
</dbReference>
<dbReference type="InterPro" id="IPR046362">
    <property type="entry name" value="Zw10/DSL1_C_sf"/>
</dbReference>